<evidence type="ECO:0000256" key="1">
    <source>
        <dbReference type="ARBA" id="ARBA00004167"/>
    </source>
</evidence>
<dbReference type="Gene3D" id="2.40.30.170">
    <property type="match status" value="1"/>
</dbReference>
<proteinExistence type="predicted"/>
<keyword evidence="2 6" id="KW-0812">Transmembrane</keyword>
<dbReference type="Proteomes" id="UP000263418">
    <property type="component" value="Chromosome 1"/>
</dbReference>
<protein>
    <submittedName>
        <fullName evidence="8">HlyD family secretion protein</fullName>
    </submittedName>
</protein>
<evidence type="ECO:0000256" key="2">
    <source>
        <dbReference type="ARBA" id="ARBA00022692"/>
    </source>
</evidence>
<evidence type="ECO:0000256" key="4">
    <source>
        <dbReference type="ARBA" id="ARBA00023136"/>
    </source>
</evidence>
<dbReference type="PRINTS" id="PR01490">
    <property type="entry name" value="RTXTOXIND"/>
</dbReference>
<feature type="coiled-coil region" evidence="5">
    <location>
        <begin position="213"/>
        <end position="254"/>
    </location>
</feature>
<comment type="subcellular location">
    <subcellularLocation>
        <location evidence="1">Membrane</location>
        <topology evidence="1">Single-pass membrane protein</topology>
    </subcellularLocation>
</comment>
<accession>A0AAN1PMA4</accession>
<feature type="coiled-coil region" evidence="5">
    <location>
        <begin position="93"/>
        <end position="120"/>
    </location>
</feature>
<organism evidence="8 9">
    <name type="scientific">Vibrio vulnificus</name>
    <dbReference type="NCBI Taxonomy" id="672"/>
    <lineage>
        <taxon>Bacteria</taxon>
        <taxon>Pseudomonadati</taxon>
        <taxon>Pseudomonadota</taxon>
        <taxon>Gammaproteobacteria</taxon>
        <taxon>Vibrionales</taxon>
        <taxon>Vibrionaceae</taxon>
        <taxon>Vibrio</taxon>
    </lineage>
</organism>
<dbReference type="PANTHER" id="PTHR30386:SF26">
    <property type="entry name" value="TRANSPORT PROTEIN COMB"/>
    <property type="match status" value="1"/>
</dbReference>
<dbReference type="PANTHER" id="PTHR30386">
    <property type="entry name" value="MEMBRANE FUSION SUBUNIT OF EMRAB-TOLC MULTIDRUG EFFLUX PUMP"/>
    <property type="match status" value="1"/>
</dbReference>
<feature type="transmembrane region" description="Helical" evidence="6">
    <location>
        <begin position="20"/>
        <end position="42"/>
    </location>
</feature>
<evidence type="ECO:0000259" key="7">
    <source>
        <dbReference type="Pfam" id="PF26002"/>
    </source>
</evidence>
<dbReference type="RefSeq" id="WP_118893284.1">
    <property type="nucleotide sequence ID" value="NZ_CP019290.1"/>
</dbReference>
<dbReference type="GO" id="GO:0016020">
    <property type="term" value="C:membrane"/>
    <property type="evidence" value="ECO:0007669"/>
    <property type="project" value="UniProtKB-SubCell"/>
</dbReference>
<evidence type="ECO:0000256" key="3">
    <source>
        <dbReference type="ARBA" id="ARBA00022989"/>
    </source>
</evidence>
<sequence length="436" mass="50977">MRNDFDYNRELNNSNRSIPVLKTTPIFCVTLCIFFISISFIFEVEIITVSKGKIIPESDIMYVNSLISNKITDVYVKNGDFVEDGSAILKYDLSKEKKRIKDYISEKNKLESQLTEVDKIINDIYSFTPNSDYPKVNLLKNNEFKYLSKINRIIDLSRSKIMAYEYENRQNKIKSSIVLLKISRLEREIKKQKEIIEIDSKLVIKGMINKREYQETLHEYELLSIDLNRLKSEYELSKEQLNNHDQKIKIIKNELLYELEKIRFDMLNKIKSLKSDIQWDNKMLENEILLSNFSGYISDMTENIVGNFISRGEIILKIVPKDNQYRVRSYVSSSDIGFVKLGQKVRLRIEAFNYNRYGYLEGNVVYVSKDSKYIDGDMSYELITSIEGNSLNFTETPINIMSGLSVNADIITGHRTIASYFLEPITHSMNYSLIER</sequence>
<keyword evidence="5" id="KW-0175">Coiled coil</keyword>
<dbReference type="EMBL" id="CP019290">
    <property type="protein sequence ID" value="AXX58819.1"/>
    <property type="molecule type" value="Genomic_DNA"/>
</dbReference>
<dbReference type="AlphaFoldDB" id="A0AAN1PMA4"/>
<dbReference type="InterPro" id="IPR050739">
    <property type="entry name" value="MFP"/>
</dbReference>
<evidence type="ECO:0000256" key="5">
    <source>
        <dbReference type="SAM" id="Coils"/>
    </source>
</evidence>
<feature type="domain" description="AprE-like beta-barrel" evidence="7">
    <location>
        <begin position="327"/>
        <end position="413"/>
    </location>
</feature>
<keyword evidence="4 6" id="KW-0472">Membrane</keyword>
<name>A0AAN1PMA4_VIBVL</name>
<keyword evidence="3 6" id="KW-1133">Transmembrane helix</keyword>
<reference evidence="8 9" key="1">
    <citation type="submission" date="2017-01" db="EMBL/GenBank/DDBJ databases">
        <title>Complete Genome Sequence of Vibrio vulnificus FORC_053.</title>
        <authorList>
            <consortium name="Food-borne Pathogen Omics Research Center"/>
            <person name="Chung H.Y."/>
            <person name="Na E.J."/>
            <person name="Song J.S."/>
            <person name="Kim H."/>
            <person name="Lee J.-H."/>
            <person name="Ryu S."/>
            <person name="Choi S.H."/>
        </authorList>
    </citation>
    <scope>NUCLEOTIDE SEQUENCE [LARGE SCALE GENOMIC DNA]</scope>
    <source>
        <strain evidence="8 9">FORC_053</strain>
    </source>
</reference>
<dbReference type="Pfam" id="PF26002">
    <property type="entry name" value="Beta-barrel_AprE"/>
    <property type="match status" value="1"/>
</dbReference>
<evidence type="ECO:0000313" key="9">
    <source>
        <dbReference type="Proteomes" id="UP000263418"/>
    </source>
</evidence>
<dbReference type="InterPro" id="IPR058982">
    <property type="entry name" value="Beta-barrel_AprE"/>
</dbReference>
<evidence type="ECO:0000256" key="6">
    <source>
        <dbReference type="SAM" id="Phobius"/>
    </source>
</evidence>
<evidence type="ECO:0000313" key="8">
    <source>
        <dbReference type="EMBL" id="AXX58819.1"/>
    </source>
</evidence>
<gene>
    <name evidence="8" type="ORF">FORC53_0480</name>
</gene>